<dbReference type="PROSITE" id="PS51468">
    <property type="entry name" value="VIT"/>
    <property type="match status" value="1"/>
</dbReference>
<dbReference type="PANTHER" id="PTHR45737:SF6">
    <property type="entry name" value="VON WILLEBRAND FACTOR A DOMAIN-CONTAINING PROTEIN 5A"/>
    <property type="match status" value="1"/>
</dbReference>
<dbReference type="RefSeq" id="WP_167230261.1">
    <property type="nucleotide sequence ID" value="NZ_JAAQPH010000028.1"/>
</dbReference>
<evidence type="ECO:0000313" key="6">
    <source>
        <dbReference type="Proteomes" id="UP000761264"/>
    </source>
</evidence>
<keyword evidence="2" id="KW-1133">Transmembrane helix</keyword>
<feature type="domain" description="VWFA" evidence="3">
    <location>
        <begin position="358"/>
        <end position="528"/>
    </location>
</feature>
<keyword evidence="2" id="KW-0812">Transmembrane</keyword>
<dbReference type="InterPro" id="IPR013694">
    <property type="entry name" value="VIT"/>
</dbReference>
<dbReference type="InterPro" id="IPR022440">
    <property type="entry name" value="CHP03788"/>
</dbReference>
<dbReference type="InterPro" id="IPR002035">
    <property type="entry name" value="VWF_A"/>
</dbReference>
<evidence type="ECO:0000256" key="1">
    <source>
        <dbReference type="SAM" id="MobiDB-lite"/>
    </source>
</evidence>
<dbReference type="EMBL" id="JAAQPH010000028">
    <property type="protein sequence ID" value="NIA71893.1"/>
    <property type="molecule type" value="Genomic_DNA"/>
</dbReference>
<feature type="domain" description="VIT" evidence="4">
    <location>
        <begin position="64"/>
        <end position="192"/>
    </location>
</feature>
<dbReference type="Gene3D" id="3.40.50.410">
    <property type="entry name" value="von Willebrand factor, type A domain"/>
    <property type="match status" value="1"/>
</dbReference>
<dbReference type="PANTHER" id="PTHR45737">
    <property type="entry name" value="VON WILLEBRAND FACTOR A DOMAIN-CONTAINING PROTEIN 5A"/>
    <property type="match status" value="1"/>
</dbReference>
<dbReference type="PROSITE" id="PS50234">
    <property type="entry name" value="VWFA"/>
    <property type="match status" value="1"/>
</dbReference>
<name>A0A967KAY4_9PROT</name>
<evidence type="ECO:0000259" key="4">
    <source>
        <dbReference type="PROSITE" id="PS51468"/>
    </source>
</evidence>
<dbReference type="SMART" id="SM00609">
    <property type="entry name" value="VIT"/>
    <property type="match status" value="1"/>
</dbReference>
<keyword evidence="6" id="KW-1185">Reference proteome</keyword>
<reference evidence="5" key="1">
    <citation type="submission" date="2020-03" db="EMBL/GenBank/DDBJ databases">
        <title>Genome of Pelagibius litoralis DSM 21314T.</title>
        <authorList>
            <person name="Wang G."/>
        </authorList>
    </citation>
    <scope>NUCLEOTIDE SEQUENCE</scope>
    <source>
        <strain evidence="5">DSM 21314</strain>
    </source>
</reference>
<organism evidence="5 6">
    <name type="scientific">Pelagibius litoralis</name>
    <dbReference type="NCBI Taxonomy" id="374515"/>
    <lineage>
        <taxon>Bacteria</taxon>
        <taxon>Pseudomonadati</taxon>
        <taxon>Pseudomonadota</taxon>
        <taxon>Alphaproteobacteria</taxon>
        <taxon>Rhodospirillales</taxon>
        <taxon>Rhodovibrionaceae</taxon>
        <taxon>Pelagibius</taxon>
    </lineage>
</organism>
<dbReference type="SUPFAM" id="SSF53300">
    <property type="entry name" value="vWA-like"/>
    <property type="match status" value="1"/>
</dbReference>
<evidence type="ECO:0000313" key="5">
    <source>
        <dbReference type="EMBL" id="NIA71893.1"/>
    </source>
</evidence>
<comment type="caution">
    <text evidence="5">The sequence shown here is derived from an EMBL/GenBank/DDBJ whole genome shotgun (WGS) entry which is preliminary data.</text>
</comment>
<evidence type="ECO:0000259" key="3">
    <source>
        <dbReference type="PROSITE" id="PS50234"/>
    </source>
</evidence>
<accession>A0A967KAY4</accession>
<dbReference type="InterPro" id="IPR036465">
    <property type="entry name" value="vWFA_dom_sf"/>
</dbReference>
<dbReference type="NCBIfam" id="TIGR03788">
    <property type="entry name" value="marine_srt_targ"/>
    <property type="match status" value="1"/>
</dbReference>
<dbReference type="Pfam" id="PF13768">
    <property type="entry name" value="VWA_3"/>
    <property type="match status" value="1"/>
</dbReference>
<feature type="region of interest" description="Disordered" evidence="1">
    <location>
        <begin position="223"/>
        <end position="249"/>
    </location>
</feature>
<keyword evidence="2" id="KW-0472">Membrane</keyword>
<feature type="transmembrane region" description="Helical" evidence="2">
    <location>
        <begin position="736"/>
        <end position="755"/>
    </location>
</feature>
<dbReference type="Proteomes" id="UP000761264">
    <property type="component" value="Unassembled WGS sequence"/>
</dbReference>
<gene>
    <name evidence="5" type="ORF">HBA54_25165</name>
</gene>
<feature type="transmembrane region" description="Helical" evidence="2">
    <location>
        <begin position="21"/>
        <end position="46"/>
    </location>
</feature>
<proteinExistence type="predicted"/>
<dbReference type="SMART" id="SM00327">
    <property type="entry name" value="VWA"/>
    <property type="match status" value="1"/>
</dbReference>
<sequence length="770" mass="82608">MRHEMLPYRPFSLIPPQMVKACLRAVFVIGGALVILALVMVLVLAAGRLSSAYGAEAGEEMPSGLFFRGAEQGTGLEAPTLSSDVTMAVNGMVNRVTVRQVFHNPTSQWMEGIYVFPLPDGSAVDRLTMTIGERQVEGRILEKAEAERAYKAAAENGQRASLVSGERPNVFVTSVANIGPGENITVEIGYQDAVAFDTGVFSLRFPMVVAPRYTPAPRLIAEEQPAPAPLQPAVGSEPDDARDLFGPVSTKKKRNPLSLTIDLNAGVTLESLRSLHHPVVIESRDYGRQRIALSNASVPADRDFVLEWTPTASAAPRAAVFAEQVGEDSHLLVMMLPPDTTAVRQIAQEPQPAPMPRELVFIIDTSGSMFGDSLDQAKTAVIAALKRLNPEDRFNVIQFNSETHALYRRPMAASVANVARAFHYVSALEADGGTEMAPALDLALTGGAADGKLSQIVFLTDGAVGNEHELFELVADQLGDSRLFTIGIGSAPNSYFMRKSAELGRGSFTHIGDLEEVASRMETLLAKLENPALTDIRLGWPNAAGKDVEAYPGPLPDLYAGAPVTFTARLGGVALEDLEGQMLVTGTGVEGPWQQRLKLMGLKEAPGTASLWARAKLEAIEDRLYETGRGDIDRTAVRADALALALEHSLVTRYTSLVAIDDQVARPQGETLESQEIERNLPDGWDAGKVFGSAEKVEAEPGLLRQLALPAPLLQQAEVGGQAVLLPQGATPAERMLIIGLAYLLLGLALLALVYRRSRTTHSNQGAALA</sequence>
<dbReference type="AlphaFoldDB" id="A0A967KAY4"/>
<dbReference type="Pfam" id="PF08487">
    <property type="entry name" value="VIT"/>
    <property type="match status" value="1"/>
</dbReference>
<evidence type="ECO:0000256" key="2">
    <source>
        <dbReference type="SAM" id="Phobius"/>
    </source>
</evidence>
<protein>
    <submittedName>
        <fullName evidence="5">Marine proteobacterial sortase target protein</fullName>
    </submittedName>
</protein>